<accession>A0A1F6TX56</accession>
<dbReference type="PANTHER" id="PTHR30348">
    <property type="entry name" value="UNCHARACTERIZED PROTEIN YECE"/>
    <property type="match status" value="1"/>
</dbReference>
<dbReference type="PANTHER" id="PTHR30348:SF4">
    <property type="entry name" value="DUF72 DOMAIN-CONTAINING PROTEIN"/>
    <property type="match status" value="1"/>
</dbReference>
<feature type="region of interest" description="Disordered" evidence="1">
    <location>
        <begin position="270"/>
        <end position="304"/>
    </location>
</feature>
<name>A0A1F6TX56_9PROT</name>
<dbReference type="Proteomes" id="UP000179037">
    <property type="component" value="Unassembled WGS sequence"/>
</dbReference>
<evidence type="ECO:0008006" key="4">
    <source>
        <dbReference type="Google" id="ProtNLM"/>
    </source>
</evidence>
<evidence type="ECO:0000313" key="2">
    <source>
        <dbReference type="EMBL" id="OGI49700.1"/>
    </source>
</evidence>
<dbReference type="InterPro" id="IPR002763">
    <property type="entry name" value="DUF72"/>
</dbReference>
<dbReference type="InterPro" id="IPR036520">
    <property type="entry name" value="UPF0759_sf"/>
</dbReference>
<evidence type="ECO:0000256" key="1">
    <source>
        <dbReference type="SAM" id="MobiDB-lite"/>
    </source>
</evidence>
<reference evidence="2 3" key="1">
    <citation type="journal article" date="2016" name="Nat. Commun.">
        <title>Thousands of microbial genomes shed light on interconnected biogeochemical processes in an aquifer system.</title>
        <authorList>
            <person name="Anantharaman K."/>
            <person name="Brown C.T."/>
            <person name="Hug L.A."/>
            <person name="Sharon I."/>
            <person name="Castelle C.J."/>
            <person name="Probst A.J."/>
            <person name="Thomas B.C."/>
            <person name="Singh A."/>
            <person name="Wilkins M.J."/>
            <person name="Karaoz U."/>
            <person name="Brodie E.L."/>
            <person name="Williams K.H."/>
            <person name="Hubbard S.S."/>
            <person name="Banfield J.F."/>
        </authorList>
    </citation>
    <scope>NUCLEOTIDE SEQUENCE [LARGE SCALE GENOMIC DNA]</scope>
</reference>
<protein>
    <recommendedName>
        <fullName evidence="4">DUF72 domain-containing protein</fullName>
    </recommendedName>
</protein>
<sequence length="304" mass="35608">MFIFFYLRSSAFIGGFNNHMAHIYIGTSGWNYDSWRDDFYRGIPRKNWLRFCAGRFTGIEVNATFYRLQSKETFRRWRDETPANFRFAIKGNRFLTHNKKLADPLPAIRLERDRAKGLGGKLAAVVWQLPQPFRKNMDRLHIFARALKSWPQARHAIEFRHDSWFDDEVAACLRAHRLAVCQSDASDWPLWDAVTTDMVYVRLHGHDVTYASFYSDKELARWARRVRRWIREGRDVHVYFDNDAFGAAPLNALQLIRLVNEKSVKPQVNADNFAGSENWTAEHSDAGPSASEGERQGRREHKRR</sequence>
<evidence type="ECO:0000313" key="3">
    <source>
        <dbReference type="Proteomes" id="UP000179037"/>
    </source>
</evidence>
<organism evidence="2 3">
    <name type="scientific">Candidatus Muproteobacteria bacterium RIFCSPLOWO2_01_FULL_60_18</name>
    <dbReference type="NCBI Taxonomy" id="1817768"/>
    <lineage>
        <taxon>Bacteria</taxon>
        <taxon>Pseudomonadati</taxon>
        <taxon>Pseudomonadota</taxon>
        <taxon>Candidatus Muproteobacteria</taxon>
    </lineage>
</organism>
<gene>
    <name evidence="2" type="ORF">A3A87_05320</name>
</gene>
<dbReference type="Pfam" id="PF01904">
    <property type="entry name" value="DUF72"/>
    <property type="match status" value="1"/>
</dbReference>
<dbReference type="SUPFAM" id="SSF117396">
    <property type="entry name" value="TM1631-like"/>
    <property type="match status" value="1"/>
</dbReference>
<dbReference type="STRING" id="1817768.A3A87_05320"/>
<dbReference type="AlphaFoldDB" id="A0A1F6TX56"/>
<dbReference type="Gene3D" id="3.20.20.410">
    <property type="entry name" value="Protein of unknown function UPF0759"/>
    <property type="match status" value="1"/>
</dbReference>
<comment type="caution">
    <text evidence="2">The sequence shown here is derived from an EMBL/GenBank/DDBJ whole genome shotgun (WGS) entry which is preliminary data.</text>
</comment>
<proteinExistence type="predicted"/>
<dbReference type="EMBL" id="MFTC01000091">
    <property type="protein sequence ID" value="OGI49700.1"/>
    <property type="molecule type" value="Genomic_DNA"/>
</dbReference>